<dbReference type="EMBL" id="FOOU01000022">
    <property type="protein sequence ID" value="SFG96594.1"/>
    <property type="molecule type" value="Genomic_DNA"/>
</dbReference>
<dbReference type="Pfam" id="PF04400">
    <property type="entry name" value="NqrM"/>
    <property type="match status" value="1"/>
</dbReference>
<evidence type="ECO:0000313" key="2">
    <source>
        <dbReference type="Proteomes" id="UP000198623"/>
    </source>
</evidence>
<evidence type="ECO:0000313" key="1">
    <source>
        <dbReference type="EMBL" id="SFG96594.1"/>
    </source>
</evidence>
<proteinExistence type="predicted"/>
<dbReference type="InterPro" id="IPR007495">
    <property type="entry name" value="NqrM"/>
</dbReference>
<dbReference type="RefSeq" id="WP_090730852.1">
    <property type="nucleotide sequence ID" value="NZ_FOOU01000022.1"/>
</dbReference>
<dbReference type="PANTHER" id="PTHR40691">
    <property type="entry name" value="(NA+)-NQR MATURATION NQRM"/>
    <property type="match status" value="1"/>
</dbReference>
<dbReference type="PANTHER" id="PTHR40691:SF3">
    <property type="entry name" value="(NA+)-NQR MATURATION NQRM"/>
    <property type="match status" value="1"/>
</dbReference>
<reference evidence="2" key="1">
    <citation type="submission" date="2016-10" db="EMBL/GenBank/DDBJ databases">
        <authorList>
            <person name="Varghese N."/>
            <person name="Submissions S."/>
        </authorList>
    </citation>
    <scope>NUCLEOTIDE SEQUENCE [LARGE SCALE GENOMIC DNA]</scope>
    <source>
        <strain evidence="2">CGMCC 1.10971</strain>
    </source>
</reference>
<dbReference type="Proteomes" id="UP000198623">
    <property type="component" value="Unassembled WGS sequence"/>
</dbReference>
<organism evidence="1 2">
    <name type="scientific">Neptunomonas qingdaonensis</name>
    <dbReference type="NCBI Taxonomy" id="1045558"/>
    <lineage>
        <taxon>Bacteria</taxon>
        <taxon>Pseudomonadati</taxon>
        <taxon>Pseudomonadota</taxon>
        <taxon>Gammaproteobacteria</taxon>
        <taxon>Oceanospirillales</taxon>
        <taxon>Oceanospirillaceae</taxon>
        <taxon>Neptunomonas</taxon>
    </lineage>
</organism>
<dbReference type="OrthoDB" id="5296227at2"/>
<accession>A0A1I2W5D8</accession>
<dbReference type="STRING" id="1045558.SAMN05216175_12238"/>
<protein>
    <recommendedName>
        <fullName evidence="3">(Na+)-NQR maturation NqrM</fullName>
    </recommendedName>
</protein>
<sequence>MTVFLFSLMLLLTVVVIASIGVMNGRRSLKGSCGGVGAALGEKDYSCSMCGGDSNRCNDQPVDINKVTESYALGREMGS</sequence>
<keyword evidence="2" id="KW-1185">Reference proteome</keyword>
<gene>
    <name evidence="1" type="ORF">SAMN05216175_12238</name>
</gene>
<name>A0A1I2W5D8_9GAMM</name>
<dbReference type="AlphaFoldDB" id="A0A1I2W5D8"/>
<evidence type="ECO:0008006" key="3">
    <source>
        <dbReference type="Google" id="ProtNLM"/>
    </source>
</evidence>